<protein>
    <submittedName>
        <fullName evidence="3">Protein serine/threonine phosphatase</fullName>
    </submittedName>
</protein>
<dbReference type="PANTHER" id="PTHR13832">
    <property type="entry name" value="PROTEIN PHOSPHATASE 2C"/>
    <property type="match status" value="1"/>
</dbReference>
<dbReference type="PROSITE" id="PS51746">
    <property type="entry name" value="PPM_2"/>
    <property type="match status" value="1"/>
</dbReference>
<dbReference type="EMBL" id="JBBJCI010000035">
    <property type="protein sequence ID" value="KAK7253610.1"/>
    <property type="molecule type" value="Genomic_DNA"/>
</dbReference>
<dbReference type="SMART" id="SM00332">
    <property type="entry name" value="PP2Cc"/>
    <property type="match status" value="1"/>
</dbReference>
<feature type="compositionally biased region" description="Low complexity" evidence="1">
    <location>
        <begin position="31"/>
        <end position="40"/>
    </location>
</feature>
<dbReference type="SUPFAM" id="SSF81606">
    <property type="entry name" value="PP2C-like"/>
    <property type="match status" value="1"/>
</dbReference>
<evidence type="ECO:0000256" key="1">
    <source>
        <dbReference type="SAM" id="MobiDB-lite"/>
    </source>
</evidence>
<sequence length="372" mass="38787">MGNTDRYAGVRLADATSIHGRGGQPGARAEPSSPSSTATAGRRCRPTARGSSRRGSPPRSARAAATASARALARAFLDLDAALRDEHGAALDQMGSTVVCVLVAPDSLTCGWLGDSRAVLCAGGAAAPLSFDHKPQGDGERARIAAAEGHVFRGRVNGMLAVSRALGDFLYKARSDLGPEAQLVSCEAGAGRRARDAASDEFLVVACDGIWEKLTNDQACALVRAAWHAGSKTPEAAARKLVEWSLLCGSTDNMTCCVVVLDAAKLDAVSEADARRGLEAAGLSYPAALHARDVLGLRRAGVGAMDEKAVLGLVEACGLGRHAKAFAENRVDGECLLEVAEAEFVEDLHMAPADARFLALALGWWEKTTSWA</sequence>
<dbReference type="InterPro" id="IPR015655">
    <property type="entry name" value="PP2C"/>
</dbReference>
<evidence type="ECO:0000313" key="4">
    <source>
        <dbReference type="Proteomes" id="UP001363151"/>
    </source>
</evidence>
<reference evidence="3 4" key="1">
    <citation type="submission" date="2024-03" db="EMBL/GenBank/DDBJ databases">
        <title>Aureococcus anophagefferens CCMP1851 and Kratosvirus quantuckense: Draft genome of a second virus-susceptible host strain in the model system.</title>
        <authorList>
            <person name="Chase E."/>
            <person name="Truchon A.R."/>
            <person name="Schepens W."/>
            <person name="Wilhelm S.W."/>
        </authorList>
    </citation>
    <scope>NUCLEOTIDE SEQUENCE [LARGE SCALE GENOMIC DNA]</scope>
    <source>
        <strain evidence="3 4">CCMP1851</strain>
    </source>
</reference>
<dbReference type="Pfam" id="PF00481">
    <property type="entry name" value="PP2C"/>
    <property type="match status" value="1"/>
</dbReference>
<dbReference type="CDD" id="cd00143">
    <property type="entry name" value="PP2Cc"/>
    <property type="match status" value="1"/>
</dbReference>
<proteinExistence type="predicted"/>
<feature type="domain" description="PPM-type phosphatase" evidence="2">
    <location>
        <begin position="31"/>
        <end position="261"/>
    </location>
</feature>
<feature type="region of interest" description="Disordered" evidence="1">
    <location>
        <begin position="1"/>
        <end position="65"/>
    </location>
</feature>
<feature type="compositionally biased region" description="Low complexity" evidence="1">
    <location>
        <begin position="47"/>
        <end position="65"/>
    </location>
</feature>
<evidence type="ECO:0000313" key="3">
    <source>
        <dbReference type="EMBL" id="KAK7253610.1"/>
    </source>
</evidence>
<dbReference type="PANTHER" id="PTHR13832:SF827">
    <property type="entry name" value="PROTEIN PHOSPHATASE 1L"/>
    <property type="match status" value="1"/>
</dbReference>
<dbReference type="InterPro" id="IPR036457">
    <property type="entry name" value="PPM-type-like_dom_sf"/>
</dbReference>
<evidence type="ECO:0000259" key="2">
    <source>
        <dbReference type="PROSITE" id="PS51746"/>
    </source>
</evidence>
<comment type="caution">
    <text evidence="3">The sequence shown here is derived from an EMBL/GenBank/DDBJ whole genome shotgun (WGS) entry which is preliminary data.</text>
</comment>
<name>A0ABR1GBV9_AURAN</name>
<organism evidence="3 4">
    <name type="scientific">Aureococcus anophagefferens</name>
    <name type="common">Harmful bloom alga</name>
    <dbReference type="NCBI Taxonomy" id="44056"/>
    <lineage>
        <taxon>Eukaryota</taxon>
        <taxon>Sar</taxon>
        <taxon>Stramenopiles</taxon>
        <taxon>Ochrophyta</taxon>
        <taxon>Pelagophyceae</taxon>
        <taxon>Pelagomonadales</taxon>
        <taxon>Pelagomonadaceae</taxon>
        <taxon>Aureococcus</taxon>
    </lineage>
</organism>
<keyword evidence="4" id="KW-1185">Reference proteome</keyword>
<gene>
    <name evidence="3" type="ORF">SO694_000011356</name>
</gene>
<dbReference type="Proteomes" id="UP001363151">
    <property type="component" value="Unassembled WGS sequence"/>
</dbReference>
<dbReference type="InterPro" id="IPR001932">
    <property type="entry name" value="PPM-type_phosphatase-like_dom"/>
</dbReference>
<dbReference type="Gene3D" id="3.60.40.10">
    <property type="entry name" value="PPM-type phosphatase domain"/>
    <property type="match status" value="1"/>
</dbReference>
<accession>A0ABR1GBV9</accession>